<feature type="signal peptide" evidence="2">
    <location>
        <begin position="1"/>
        <end position="24"/>
    </location>
</feature>
<dbReference type="EMBL" id="JBEVCJ010000020">
    <property type="protein sequence ID" value="MET1256333.1"/>
    <property type="molecule type" value="Genomic_DNA"/>
</dbReference>
<keyword evidence="2" id="KW-0732">Signal</keyword>
<reference evidence="3 4" key="1">
    <citation type="submission" date="2024-06" db="EMBL/GenBank/DDBJ databases">
        <authorList>
            <person name="Li F."/>
        </authorList>
    </citation>
    <scope>NUCLEOTIDE SEQUENCE [LARGE SCALE GENOMIC DNA]</scope>
    <source>
        <strain evidence="3 4">GXAS 311</strain>
    </source>
</reference>
<gene>
    <name evidence="3" type="ORF">ABVT43_14425</name>
</gene>
<proteinExistence type="predicted"/>
<organism evidence="3 4">
    <name type="scientific">Aliikangiella maris</name>
    <dbReference type="NCBI Taxonomy" id="3162458"/>
    <lineage>
        <taxon>Bacteria</taxon>
        <taxon>Pseudomonadati</taxon>
        <taxon>Pseudomonadota</taxon>
        <taxon>Gammaproteobacteria</taxon>
        <taxon>Oceanospirillales</taxon>
        <taxon>Pleioneaceae</taxon>
        <taxon>Aliikangiella</taxon>
    </lineage>
</organism>
<evidence type="ECO:0000256" key="2">
    <source>
        <dbReference type="SAM" id="SignalP"/>
    </source>
</evidence>
<keyword evidence="4" id="KW-1185">Reference proteome</keyword>
<evidence type="ECO:0000256" key="1">
    <source>
        <dbReference type="SAM" id="MobiDB-lite"/>
    </source>
</evidence>
<feature type="chain" id="PRO_5047104368" description="SH3 domain-containing protein" evidence="2">
    <location>
        <begin position="25"/>
        <end position="183"/>
    </location>
</feature>
<name>A0ABV2BWL6_9GAMM</name>
<evidence type="ECO:0000313" key="4">
    <source>
        <dbReference type="Proteomes" id="UP001548189"/>
    </source>
</evidence>
<evidence type="ECO:0008006" key="5">
    <source>
        <dbReference type="Google" id="ProtNLM"/>
    </source>
</evidence>
<accession>A0ABV2BWL6</accession>
<dbReference type="RefSeq" id="WP_353896918.1">
    <property type="nucleotide sequence ID" value="NZ_JBEVCJ010000020.1"/>
</dbReference>
<comment type="caution">
    <text evidence="3">The sequence shown here is derived from an EMBL/GenBank/DDBJ whole genome shotgun (WGS) entry which is preliminary data.</text>
</comment>
<dbReference type="Proteomes" id="UP001548189">
    <property type="component" value="Unassembled WGS sequence"/>
</dbReference>
<sequence>MNKLLKLSIIAPFISLGFMQSAQAQDITHCLKIIDNLERLTCYDKIASAQQKQPTLKNTSSKSDSINTMPKQLEEAQNNAKQPVTESKTQDDLLQQQAEEFGQRTTPSEQLQSIESHIVGQFKGWQKGAIIQLENGQQWKVISESKGYAKLQSPKATISRGILGSFDMRIEGFRTKAKVKRIK</sequence>
<feature type="region of interest" description="Disordered" evidence="1">
    <location>
        <begin position="73"/>
        <end position="95"/>
    </location>
</feature>
<evidence type="ECO:0000313" key="3">
    <source>
        <dbReference type="EMBL" id="MET1256333.1"/>
    </source>
</evidence>
<protein>
    <recommendedName>
        <fullName evidence="5">SH3 domain-containing protein</fullName>
    </recommendedName>
</protein>